<protein>
    <recommendedName>
        <fullName evidence="7">Prolyl 4-hydroxylase alpha subunit domain-containing protein</fullName>
    </recommendedName>
</protein>
<feature type="signal peptide" evidence="6">
    <location>
        <begin position="1"/>
        <end position="21"/>
    </location>
</feature>
<dbReference type="GO" id="GO:0031418">
    <property type="term" value="F:L-ascorbic acid binding"/>
    <property type="evidence" value="ECO:0007669"/>
    <property type="project" value="InterPro"/>
</dbReference>
<evidence type="ECO:0000256" key="1">
    <source>
        <dbReference type="ARBA" id="ARBA00001961"/>
    </source>
</evidence>
<evidence type="ECO:0000313" key="8">
    <source>
        <dbReference type="EMBL" id="KAK0710887.1"/>
    </source>
</evidence>
<keyword evidence="5" id="KW-0408">Iron</keyword>
<evidence type="ECO:0000256" key="5">
    <source>
        <dbReference type="ARBA" id="ARBA00023004"/>
    </source>
</evidence>
<name>A0AA40DRS0_9PEZI</name>
<evidence type="ECO:0000256" key="6">
    <source>
        <dbReference type="SAM" id="SignalP"/>
    </source>
</evidence>
<organism evidence="8 9">
    <name type="scientific">Lasiosphaeris hirsuta</name>
    <dbReference type="NCBI Taxonomy" id="260670"/>
    <lineage>
        <taxon>Eukaryota</taxon>
        <taxon>Fungi</taxon>
        <taxon>Dikarya</taxon>
        <taxon>Ascomycota</taxon>
        <taxon>Pezizomycotina</taxon>
        <taxon>Sordariomycetes</taxon>
        <taxon>Sordariomycetidae</taxon>
        <taxon>Sordariales</taxon>
        <taxon>Lasiosphaeriaceae</taxon>
        <taxon>Lasiosphaeris</taxon>
    </lineage>
</organism>
<evidence type="ECO:0000256" key="3">
    <source>
        <dbReference type="ARBA" id="ARBA00022964"/>
    </source>
</evidence>
<dbReference type="EMBL" id="JAUKUA010000005">
    <property type="protein sequence ID" value="KAK0710887.1"/>
    <property type="molecule type" value="Genomic_DNA"/>
</dbReference>
<keyword evidence="3" id="KW-0223">Dioxygenase</keyword>
<dbReference type="Proteomes" id="UP001172102">
    <property type="component" value="Unassembled WGS sequence"/>
</dbReference>
<dbReference type="InterPro" id="IPR006620">
    <property type="entry name" value="Pro_4_hyd_alph"/>
</dbReference>
<keyword evidence="6" id="KW-0732">Signal</keyword>
<evidence type="ECO:0000259" key="7">
    <source>
        <dbReference type="SMART" id="SM00702"/>
    </source>
</evidence>
<dbReference type="GO" id="GO:0005783">
    <property type="term" value="C:endoplasmic reticulum"/>
    <property type="evidence" value="ECO:0007669"/>
    <property type="project" value="TreeGrafter"/>
</dbReference>
<evidence type="ECO:0000313" key="9">
    <source>
        <dbReference type="Proteomes" id="UP001172102"/>
    </source>
</evidence>
<accession>A0AA40DRS0</accession>
<dbReference type="SMART" id="SM00702">
    <property type="entry name" value="P4Hc"/>
    <property type="match status" value="1"/>
</dbReference>
<dbReference type="GO" id="GO:0005506">
    <property type="term" value="F:iron ion binding"/>
    <property type="evidence" value="ECO:0007669"/>
    <property type="project" value="InterPro"/>
</dbReference>
<gene>
    <name evidence="8" type="ORF">B0H67DRAFT_667875</name>
</gene>
<sequence length="243" mass="27362">MLSYVVALVAFLLFFFNPLMQLLNPSAPRIHRTPRPQLRDELLALEPVNSTNQLECGPDSYSVHVFSREPLVIYIENFLALEERQHLLEISTPILEPSTVTHDGGESAHRDTTVRDSEVAVIPRTDAVRCIEIRARALQGWRDEVWIERLRVQRYIPGGHYSHHFDWSAGRGGWGRVKCPSGDGDNGAEGGVVFKPVPGNAVYWENFRPDGTGKGYDETWHAGLPVVKGVKVGLNIWSWGRIE</sequence>
<dbReference type="GO" id="GO:0004656">
    <property type="term" value="F:procollagen-proline 4-dioxygenase activity"/>
    <property type="evidence" value="ECO:0007669"/>
    <property type="project" value="TreeGrafter"/>
</dbReference>
<dbReference type="AlphaFoldDB" id="A0AA40DRS0"/>
<comment type="cofactor">
    <cofactor evidence="1">
        <name>L-ascorbate</name>
        <dbReference type="ChEBI" id="CHEBI:38290"/>
    </cofactor>
</comment>
<keyword evidence="4" id="KW-0560">Oxidoreductase</keyword>
<comment type="caution">
    <text evidence="8">The sequence shown here is derived from an EMBL/GenBank/DDBJ whole genome shotgun (WGS) entry which is preliminary data.</text>
</comment>
<keyword evidence="9" id="KW-1185">Reference proteome</keyword>
<reference evidence="8" key="1">
    <citation type="submission" date="2023-06" db="EMBL/GenBank/DDBJ databases">
        <title>Genome-scale phylogeny and comparative genomics of the fungal order Sordariales.</title>
        <authorList>
            <consortium name="Lawrence Berkeley National Laboratory"/>
            <person name="Hensen N."/>
            <person name="Bonometti L."/>
            <person name="Westerberg I."/>
            <person name="Brannstrom I.O."/>
            <person name="Guillou S."/>
            <person name="Cros-Aarteil S."/>
            <person name="Calhoun S."/>
            <person name="Haridas S."/>
            <person name="Kuo A."/>
            <person name="Mondo S."/>
            <person name="Pangilinan J."/>
            <person name="Riley R."/>
            <person name="Labutti K."/>
            <person name="Andreopoulos B."/>
            <person name="Lipzen A."/>
            <person name="Chen C."/>
            <person name="Yanf M."/>
            <person name="Daum C."/>
            <person name="Ng V."/>
            <person name="Clum A."/>
            <person name="Steindorff A."/>
            <person name="Ohm R."/>
            <person name="Martin F."/>
            <person name="Silar P."/>
            <person name="Natvig D."/>
            <person name="Lalanne C."/>
            <person name="Gautier V."/>
            <person name="Ament-Velasquez S.L."/>
            <person name="Kruys A."/>
            <person name="Hutchinson M.I."/>
            <person name="Powell A.J."/>
            <person name="Barry K."/>
            <person name="Miller A.N."/>
            <person name="Grigoriev I.V."/>
            <person name="Debuchy R."/>
            <person name="Gladieux P."/>
            <person name="Thoren M.H."/>
            <person name="Johannesson H."/>
        </authorList>
    </citation>
    <scope>NUCLEOTIDE SEQUENCE</scope>
    <source>
        <strain evidence="8">SMH4607-1</strain>
    </source>
</reference>
<evidence type="ECO:0000256" key="4">
    <source>
        <dbReference type="ARBA" id="ARBA00023002"/>
    </source>
</evidence>
<dbReference type="PANTHER" id="PTHR10869">
    <property type="entry name" value="PROLYL 4-HYDROXYLASE ALPHA SUBUNIT"/>
    <property type="match status" value="1"/>
</dbReference>
<feature type="domain" description="Prolyl 4-hydroxylase alpha subunit" evidence="7">
    <location>
        <begin position="70"/>
        <end position="239"/>
    </location>
</feature>
<proteinExistence type="predicted"/>
<feature type="chain" id="PRO_5041221935" description="Prolyl 4-hydroxylase alpha subunit domain-containing protein" evidence="6">
    <location>
        <begin position="22"/>
        <end position="243"/>
    </location>
</feature>
<evidence type="ECO:0000256" key="2">
    <source>
        <dbReference type="ARBA" id="ARBA00022723"/>
    </source>
</evidence>
<dbReference type="InterPro" id="IPR045054">
    <property type="entry name" value="P4HA-like"/>
</dbReference>
<dbReference type="PANTHER" id="PTHR10869:SF246">
    <property type="entry name" value="TRANSMEMBRANE PROLYL 4-HYDROXYLASE"/>
    <property type="match status" value="1"/>
</dbReference>
<keyword evidence="2" id="KW-0479">Metal-binding</keyword>
<dbReference type="Gene3D" id="2.60.120.620">
    <property type="entry name" value="q2cbj1_9rhob like domain"/>
    <property type="match status" value="1"/>
</dbReference>